<feature type="domain" description="DUF659" evidence="2">
    <location>
        <begin position="195"/>
        <end position="352"/>
    </location>
</feature>
<feature type="domain" description="HAT C-terminal dimerisation" evidence="3">
    <location>
        <begin position="595"/>
        <end position="662"/>
    </location>
</feature>
<protein>
    <recommendedName>
        <fullName evidence="6">BED-type domain-containing protein</fullName>
    </recommendedName>
</protein>
<dbReference type="InterPro" id="IPR007021">
    <property type="entry name" value="DUF659"/>
</dbReference>
<evidence type="ECO:0008006" key="6">
    <source>
        <dbReference type="Google" id="ProtNLM"/>
    </source>
</evidence>
<dbReference type="Proteomes" id="UP001165190">
    <property type="component" value="Unassembled WGS sequence"/>
</dbReference>
<keyword evidence="5" id="KW-1185">Reference proteome</keyword>
<evidence type="ECO:0000259" key="3">
    <source>
        <dbReference type="Pfam" id="PF05699"/>
    </source>
</evidence>
<evidence type="ECO:0000259" key="2">
    <source>
        <dbReference type="Pfam" id="PF04937"/>
    </source>
</evidence>
<name>A0A9W7H2P4_HIBTR</name>
<proteinExistence type="predicted"/>
<dbReference type="EMBL" id="BSYR01000007">
    <property type="protein sequence ID" value="GMI69989.1"/>
    <property type="molecule type" value="Genomic_DNA"/>
</dbReference>
<dbReference type="PANTHER" id="PTHR32166:SF81">
    <property type="entry name" value="OS06G0658400 PROTEIN"/>
    <property type="match status" value="1"/>
</dbReference>
<dbReference type="SUPFAM" id="SSF53098">
    <property type="entry name" value="Ribonuclease H-like"/>
    <property type="match status" value="1"/>
</dbReference>
<dbReference type="InterPro" id="IPR012337">
    <property type="entry name" value="RNaseH-like_sf"/>
</dbReference>
<reference evidence="4" key="1">
    <citation type="submission" date="2023-05" db="EMBL/GenBank/DDBJ databases">
        <title>Genome and transcriptome analyses reveal genes involved in the formation of fine ridges on petal epidermal cells in Hibiscus trionum.</title>
        <authorList>
            <person name="Koshimizu S."/>
            <person name="Masuda S."/>
            <person name="Ishii T."/>
            <person name="Shirasu K."/>
            <person name="Hoshino A."/>
            <person name="Arita M."/>
        </authorList>
    </citation>
    <scope>NUCLEOTIDE SEQUENCE</scope>
    <source>
        <strain evidence="4">Hamamatsu line</strain>
    </source>
</reference>
<dbReference type="InterPro" id="IPR008906">
    <property type="entry name" value="HATC_C_dom"/>
</dbReference>
<dbReference type="PANTHER" id="PTHR32166">
    <property type="entry name" value="OSJNBA0013A04.12 PROTEIN"/>
    <property type="match status" value="1"/>
</dbReference>
<accession>A0A9W7H2P4</accession>
<organism evidence="4 5">
    <name type="scientific">Hibiscus trionum</name>
    <name type="common">Flower of an hour</name>
    <dbReference type="NCBI Taxonomy" id="183268"/>
    <lineage>
        <taxon>Eukaryota</taxon>
        <taxon>Viridiplantae</taxon>
        <taxon>Streptophyta</taxon>
        <taxon>Embryophyta</taxon>
        <taxon>Tracheophyta</taxon>
        <taxon>Spermatophyta</taxon>
        <taxon>Magnoliopsida</taxon>
        <taxon>eudicotyledons</taxon>
        <taxon>Gunneridae</taxon>
        <taxon>Pentapetalae</taxon>
        <taxon>rosids</taxon>
        <taxon>malvids</taxon>
        <taxon>Malvales</taxon>
        <taxon>Malvaceae</taxon>
        <taxon>Malvoideae</taxon>
        <taxon>Hibiscus</taxon>
    </lineage>
</organism>
<comment type="caution">
    <text evidence="4">The sequence shown here is derived from an EMBL/GenBank/DDBJ whole genome shotgun (WGS) entry which is preliminary data.</text>
</comment>
<evidence type="ECO:0000313" key="4">
    <source>
        <dbReference type="EMBL" id="GMI69989.1"/>
    </source>
</evidence>
<evidence type="ECO:0000313" key="5">
    <source>
        <dbReference type="Proteomes" id="UP001165190"/>
    </source>
</evidence>
<feature type="region of interest" description="Disordered" evidence="1">
    <location>
        <begin position="1"/>
        <end position="29"/>
    </location>
</feature>
<sequence>MASQSGDEPNFASSGSGSASGGGSISSVQNDNSSPLWNYVTKLEKRGATGGTWNYRCNICGETRNGCYTRVKAHLLQISGEGVAICKKVTKNQKLEMLTLLEDWEKRKKQGASREVPLPSQCQSGIAIESSSKKRKSNLSPIAKSFNMNVRAQLDEEIARMFYTGGLPFNLARNPHYQRAFTFAATHDIGGYVPPGYNKLRTSLLLKEKNNVEKLLQPIKATWQEKGVTIVCDGWSDPTRKPLINFMATSGNGPMFLKAVNCSDEVKDKVFIANLMKEVIDEVGHQNVVQVITDNAANCKGAGEIIESMYPHIYWTPCVVHTLNLALKNICSAKNIEGNEETYDLCNWITEIHGDAVQIKNFIMNHSMRLVIFQKFSPLKLLSVADTRFASIIVMLKRFKLIKRGLQAMVISDEWASYKEDDTGKANFVKEKLVSDDWWDKVSYIIDFTTPIYDMLRVCDTDKPCHHLVYEMWDSMIEKVKLEIYKKENRGPSDFSPFYHVVYDILIARWTKSYTPLHCLAHSLNPRFYSDGWLTEDLSRVAPHRDGEIFRERMKCLRRLFPNEDDYDKVLDEYANFSLKSGPFEDLISLTKRYSSDPKSWWANFGAETPLLQSLAFKVLGQPTSSSCCERNWSTYSFIHSLRRNKLNPSRAEDLVYIHYNLRLLSRNSSQYKDEKTKMWDVGGDAFDSLGDVGYLEFAELSLDEPDLESELILEDVNND</sequence>
<dbReference type="OrthoDB" id="1936192at2759"/>
<evidence type="ECO:0000256" key="1">
    <source>
        <dbReference type="SAM" id="MobiDB-lite"/>
    </source>
</evidence>
<dbReference type="Pfam" id="PF05699">
    <property type="entry name" value="Dimer_Tnp_hAT"/>
    <property type="match status" value="1"/>
</dbReference>
<dbReference type="GO" id="GO:0046983">
    <property type="term" value="F:protein dimerization activity"/>
    <property type="evidence" value="ECO:0007669"/>
    <property type="project" value="InterPro"/>
</dbReference>
<dbReference type="AlphaFoldDB" id="A0A9W7H2P4"/>
<gene>
    <name evidence="4" type="ORF">HRI_000668200</name>
</gene>
<dbReference type="Pfam" id="PF04937">
    <property type="entry name" value="DUF659"/>
    <property type="match status" value="1"/>
</dbReference>